<feature type="transmembrane region" description="Helical" evidence="8">
    <location>
        <begin position="181"/>
        <end position="202"/>
    </location>
</feature>
<evidence type="ECO:0000256" key="2">
    <source>
        <dbReference type="ARBA" id="ARBA00007577"/>
    </source>
</evidence>
<evidence type="ECO:0000256" key="6">
    <source>
        <dbReference type="ARBA" id="ARBA00022989"/>
    </source>
</evidence>
<feature type="transmembrane region" description="Helical" evidence="8">
    <location>
        <begin position="63"/>
        <end position="90"/>
    </location>
</feature>
<dbReference type="EMBL" id="QEAP01000433">
    <property type="protein sequence ID" value="TPX66645.1"/>
    <property type="molecule type" value="Genomic_DNA"/>
</dbReference>
<dbReference type="PROSITE" id="PS50929">
    <property type="entry name" value="ABC_TM1F"/>
    <property type="match status" value="1"/>
</dbReference>
<dbReference type="InterPro" id="IPR011527">
    <property type="entry name" value="ABC1_TM_dom"/>
</dbReference>
<feature type="domain" description="ABC transmembrane type-1" evidence="10">
    <location>
        <begin position="1"/>
        <end position="245"/>
    </location>
</feature>
<dbReference type="Proteomes" id="UP000320333">
    <property type="component" value="Unassembled WGS sequence"/>
</dbReference>
<accession>A0A507ETG9</accession>
<comment type="subcellular location">
    <subcellularLocation>
        <location evidence="1">Membrane</location>
        <topology evidence="1">Multi-pass membrane protein</topology>
    </subcellularLocation>
</comment>
<dbReference type="InterPro" id="IPR003439">
    <property type="entry name" value="ABC_transporter-like_ATP-bd"/>
</dbReference>
<evidence type="ECO:0000256" key="5">
    <source>
        <dbReference type="ARBA" id="ARBA00022840"/>
    </source>
</evidence>
<dbReference type="CDD" id="cd03249">
    <property type="entry name" value="ABC_MTABC3_MDL1_MDL2"/>
    <property type="match status" value="1"/>
</dbReference>
<proteinExistence type="inferred from homology"/>
<dbReference type="AlphaFoldDB" id="A0A507ETG9"/>
<protein>
    <recommendedName>
        <fullName evidence="13">ABC transporter domain-containing protein</fullName>
    </recommendedName>
</protein>
<feature type="transmembrane region" description="Helical" evidence="8">
    <location>
        <begin position="222"/>
        <end position="243"/>
    </location>
</feature>
<dbReference type="GO" id="GO:0090374">
    <property type="term" value="P:oligopeptide export from mitochondrion"/>
    <property type="evidence" value="ECO:0007669"/>
    <property type="project" value="TreeGrafter"/>
</dbReference>
<evidence type="ECO:0000256" key="8">
    <source>
        <dbReference type="SAM" id="Phobius"/>
    </source>
</evidence>
<organism evidence="11 12">
    <name type="scientific">Chytriomyces confervae</name>
    <dbReference type="NCBI Taxonomy" id="246404"/>
    <lineage>
        <taxon>Eukaryota</taxon>
        <taxon>Fungi</taxon>
        <taxon>Fungi incertae sedis</taxon>
        <taxon>Chytridiomycota</taxon>
        <taxon>Chytridiomycota incertae sedis</taxon>
        <taxon>Chytridiomycetes</taxon>
        <taxon>Chytridiales</taxon>
        <taxon>Chytriomycetaceae</taxon>
        <taxon>Chytriomyces</taxon>
    </lineage>
</organism>
<comment type="similarity">
    <text evidence="2">Belongs to the ABC transporter superfamily. ABCB family. Multidrug resistance exporter (TC 3.A.1.201) subfamily.</text>
</comment>
<dbReference type="PANTHER" id="PTHR43394:SF1">
    <property type="entry name" value="ATP-BINDING CASSETTE SUB-FAMILY B MEMBER 10, MITOCHONDRIAL"/>
    <property type="match status" value="1"/>
</dbReference>
<reference evidence="11 12" key="1">
    <citation type="journal article" date="2019" name="Sci. Rep.">
        <title>Comparative genomics of chytrid fungi reveal insights into the obligate biotrophic and pathogenic lifestyle of Synchytrium endobioticum.</title>
        <authorList>
            <person name="van de Vossenberg B.T.L.H."/>
            <person name="Warris S."/>
            <person name="Nguyen H.D.T."/>
            <person name="van Gent-Pelzer M.P.E."/>
            <person name="Joly D.L."/>
            <person name="van de Geest H.C."/>
            <person name="Bonants P.J.M."/>
            <person name="Smith D.S."/>
            <person name="Levesque C.A."/>
            <person name="van der Lee T.A.J."/>
        </authorList>
    </citation>
    <scope>NUCLEOTIDE SEQUENCE [LARGE SCALE GENOMIC DNA]</scope>
    <source>
        <strain evidence="11 12">CBS 675.73</strain>
    </source>
</reference>
<dbReference type="SUPFAM" id="SSF90123">
    <property type="entry name" value="ABC transporter transmembrane region"/>
    <property type="match status" value="1"/>
</dbReference>
<evidence type="ECO:0000256" key="3">
    <source>
        <dbReference type="ARBA" id="ARBA00022692"/>
    </source>
</evidence>
<evidence type="ECO:0000256" key="7">
    <source>
        <dbReference type="ARBA" id="ARBA00023136"/>
    </source>
</evidence>
<dbReference type="Pfam" id="PF00664">
    <property type="entry name" value="ABC_membrane"/>
    <property type="match status" value="2"/>
</dbReference>
<evidence type="ECO:0000259" key="10">
    <source>
        <dbReference type="PROSITE" id="PS50929"/>
    </source>
</evidence>
<dbReference type="InterPro" id="IPR017871">
    <property type="entry name" value="ABC_transporter-like_CS"/>
</dbReference>
<evidence type="ECO:0008006" key="13">
    <source>
        <dbReference type="Google" id="ProtNLM"/>
    </source>
</evidence>
<evidence type="ECO:0000256" key="4">
    <source>
        <dbReference type="ARBA" id="ARBA00022741"/>
    </source>
</evidence>
<dbReference type="GO" id="GO:0016887">
    <property type="term" value="F:ATP hydrolysis activity"/>
    <property type="evidence" value="ECO:0007669"/>
    <property type="project" value="InterPro"/>
</dbReference>
<dbReference type="InterPro" id="IPR027417">
    <property type="entry name" value="P-loop_NTPase"/>
</dbReference>
<dbReference type="Gene3D" id="1.20.1560.10">
    <property type="entry name" value="ABC transporter type 1, transmembrane domain"/>
    <property type="match status" value="1"/>
</dbReference>
<dbReference type="InterPro" id="IPR003593">
    <property type="entry name" value="AAA+_ATPase"/>
</dbReference>
<dbReference type="GO" id="GO:0005524">
    <property type="term" value="F:ATP binding"/>
    <property type="evidence" value="ECO:0007669"/>
    <property type="project" value="UniProtKB-KW"/>
</dbReference>
<dbReference type="SMART" id="SM00382">
    <property type="entry name" value="AAA"/>
    <property type="match status" value="1"/>
</dbReference>
<dbReference type="InterPro" id="IPR036640">
    <property type="entry name" value="ABC1_TM_sf"/>
</dbReference>
<dbReference type="GO" id="GO:0015421">
    <property type="term" value="F:ABC-type oligopeptide transporter activity"/>
    <property type="evidence" value="ECO:0007669"/>
    <property type="project" value="TreeGrafter"/>
</dbReference>
<dbReference type="PANTHER" id="PTHR43394">
    <property type="entry name" value="ATP-DEPENDENT PERMEASE MDL1, MITOCHONDRIAL"/>
    <property type="match status" value="1"/>
</dbReference>
<evidence type="ECO:0000259" key="9">
    <source>
        <dbReference type="PROSITE" id="PS50893"/>
    </source>
</evidence>
<sequence>MRMAGERIIERLRNQIFENIVKQDIEFFDRNRTGEIISRLAADTVVVGKSVTQNISDGLRNGIMAVVGTGMMLYVNTSLTVSCILDFFFYENGTFLTIRFLIQLTMMSIIPPIAVAAIYYGRILRDISAKTQTATSHTTQVAQEKLDLIRTVRAFAQENRESHSYATETHKVYELSMKESYAGATFFSGAGFAGNFVAMAILYYGGSLVAAGSITPGDLTSFFLYSTYVGFSFMGLSGFYGELMKGIGASSRLFALMESKGQVEGQSSQTGIKLEKVTGRIEFKDVEFAYPTRSDAKIFKGLSFTIEPGTNVAIVGKSGSGKSTVAQLLLRFYDPSKGSIFIDGIDIRSLDGNHMRNNIMSFVPQEPSLFATTIRENIAYGRSNATDQEIESACERANALGFIKKFPQGFETYTGEKGVAMSGGQKQRIAIARALLKDPKILIMDEATSALDASSENLVQDSMSQIVMGRTVITIAHRLSTIQQADFIVVVEDGRVVETGGYEELVEREDGKFRHLIDAQLSS</sequence>
<dbReference type="InterPro" id="IPR039421">
    <property type="entry name" value="Type_1_exporter"/>
</dbReference>
<dbReference type="PROSITE" id="PS00211">
    <property type="entry name" value="ABC_TRANSPORTER_1"/>
    <property type="match status" value="1"/>
</dbReference>
<evidence type="ECO:0000313" key="12">
    <source>
        <dbReference type="Proteomes" id="UP000320333"/>
    </source>
</evidence>
<name>A0A507ETG9_9FUNG</name>
<dbReference type="GO" id="GO:0005743">
    <property type="term" value="C:mitochondrial inner membrane"/>
    <property type="evidence" value="ECO:0007669"/>
    <property type="project" value="TreeGrafter"/>
</dbReference>
<dbReference type="PROSITE" id="PS50893">
    <property type="entry name" value="ABC_TRANSPORTER_2"/>
    <property type="match status" value="1"/>
</dbReference>
<gene>
    <name evidence="11" type="ORF">CcCBS67573_g07764</name>
</gene>
<keyword evidence="4" id="KW-0547">Nucleotide-binding</keyword>
<dbReference type="Gene3D" id="3.40.50.300">
    <property type="entry name" value="P-loop containing nucleotide triphosphate hydrolases"/>
    <property type="match status" value="1"/>
</dbReference>
<dbReference type="SUPFAM" id="SSF52540">
    <property type="entry name" value="P-loop containing nucleoside triphosphate hydrolases"/>
    <property type="match status" value="1"/>
</dbReference>
<dbReference type="STRING" id="246404.A0A507ETG9"/>
<comment type="caution">
    <text evidence="11">The sequence shown here is derived from an EMBL/GenBank/DDBJ whole genome shotgun (WGS) entry which is preliminary data.</text>
</comment>
<dbReference type="Pfam" id="PF00005">
    <property type="entry name" value="ABC_tran"/>
    <property type="match status" value="1"/>
</dbReference>
<dbReference type="OrthoDB" id="6500128at2759"/>
<keyword evidence="3 8" id="KW-0812">Transmembrane</keyword>
<keyword evidence="7 8" id="KW-0472">Membrane</keyword>
<feature type="domain" description="ABC transporter" evidence="9">
    <location>
        <begin position="281"/>
        <end position="518"/>
    </location>
</feature>
<keyword evidence="6 8" id="KW-1133">Transmembrane helix</keyword>
<dbReference type="CDD" id="cd18573">
    <property type="entry name" value="ABC_6TM_ABCB10_like"/>
    <property type="match status" value="1"/>
</dbReference>
<evidence type="ECO:0000256" key="1">
    <source>
        <dbReference type="ARBA" id="ARBA00004141"/>
    </source>
</evidence>
<dbReference type="FunFam" id="3.40.50.300:FF:000251">
    <property type="entry name" value="ABC transporter B family member 19"/>
    <property type="match status" value="1"/>
</dbReference>
<evidence type="ECO:0000313" key="11">
    <source>
        <dbReference type="EMBL" id="TPX66645.1"/>
    </source>
</evidence>
<keyword evidence="12" id="KW-1185">Reference proteome</keyword>
<feature type="transmembrane region" description="Helical" evidence="8">
    <location>
        <begin position="96"/>
        <end position="120"/>
    </location>
</feature>
<keyword evidence="5" id="KW-0067">ATP-binding</keyword>